<keyword evidence="1" id="KW-0963">Cytoplasm</keyword>
<dbReference type="GO" id="GO:0005737">
    <property type="term" value="C:cytoplasm"/>
    <property type="evidence" value="ECO:0007669"/>
    <property type="project" value="UniProtKB-SubCell"/>
</dbReference>
<keyword evidence="1" id="KW-0949">S-adenosyl-L-methionine</keyword>
<comment type="subcellular location">
    <subcellularLocation>
        <location evidence="1">Cytoplasm</location>
    </subcellularLocation>
</comment>
<dbReference type="Pfam" id="PF04445">
    <property type="entry name" value="SAM_MT"/>
    <property type="match status" value="1"/>
</dbReference>
<accession>A0A4P9K855</accession>
<comment type="similarity">
    <text evidence="1">Belongs to the methyltransferase superfamily. RsmJ family.</text>
</comment>
<feature type="binding site" evidence="1">
    <location>
        <begin position="131"/>
        <end position="132"/>
    </location>
    <ligand>
        <name>S-adenosyl-L-methionine</name>
        <dbReference type="ChEBI" id="CHEBI:59789"/>
    </ligand>
</feature>
<dbReference type="AlphaFoldDB" id="A0A4P9K855"/>
<dbReference type="PANTHER" id="PTHR36112">
    <property type="entry name" value="RIBOSOMAL RNA SMALL SUBUNIT METHYLTRANSFERASE J"/>
    <property type="match status" value="1"/>
</dbReference>
<dbReference type="Gene3D" id="3.40.50.150">
    <property type="entry name" value="Vaccinia Virus protein VP39"/>
    <property type="match status" value="1"/>
</dbReference>
<gene>
    <name evidence="1" type="primary">rsmJ</name>
    <name evidence="2" type="ORF">FE785_08390</name>
</gene>
<dbReference type="KEGG" id="thig:FE785_08390"/>
<organism evidence="2 3">
    <name type="scientific">Thiomicrorhabdus sediminis</name>
    <dbReference type="NCBI Taxonomy" id="2580412"/>
    <lineage>
        <taxon>Bacteria</taxon>
        <taxon>Pseudomonadati</taxon>
        <taxon>Pseudomonadota</taxon>
        <taxon>Gammaproteobacteria</taxon>
        <taxon>Thiotrichales</taxon>
        <taxon>Piscirickettsiaceae</taxon>
        <taxon>Thiomicrorhabdus</taxon>
    </lineage>
</organism>
<dbReference type="SUPFAM" id="SSF53335">
    <property type="entry name" value="S-adenosyl-L-methionine-dependent methyltransferases"/>
    <property type="match status" value="1"/>
</dbReference>
<comment type="function">
    <text evidence="1">Specifically methylates the guanosine in position 1516 of 16S rRNA.</text>
</comment>
<proteinExistence type="inferred from homology"/>
<dbReference type="InterPro" id="IPR029063">
    <property type="entry name" value="SAM-dependent_MTases_sf"/>
</dbReference>
<keyword evidence="1" id="KW-0698">rRNA processing</keyword>
<evidence type="ECO:0000313" key="2">
    <source>
        <dbReference type="EMBL" id="QCU90650.1"/>
    </source>
</evidence>
<dbReference type="Proteomes" id="UP000304864">
    <property type="component" value="Chromosome"/>
</dbReference>
<keyword evidence="1 2" id="KW-0808">Transferase</keyword>
<dbReference type="OrthoDB" id="3191794at2"/>
<protein>
    <recommendedName>
        <fullName evidence="1">Ribosomal RNA small subunit methyltransferase J</fullName>
        <ecNumber evidence="1">2.1.1.242</ecNumber>
    </recommendedName>
    <alternativeName>
        <fullName evidence="1">16S rRNA m2G1516 methyltransferase</fullName>
    </alternativeName>
    <alternativeName>
        <fullName evidence="1">rRNA (guanine-N(2)-)-methyltransferase</fullName>
    </alternativeName>
</protein>
<dbReference type="PANTHER" id="PTHR36112:SF1">
    <property type="entry name" value="RIBOSOMAL RNA SMALL SUBUNIT METHYLTRANSFERASE J"/>
    <property type="match status" value="1"/>
</dbReference>
<dbReference type="GO" id="GO:0008990">
    <property type="term" value="F:rRNA (guanine-N2-)-methyltransferase activity"/>
    <property type="evidence" value="ECO:0007669"/>
    <property type="project" value="UniProtKB-UniRule"/>
</dbReference>
<reference evidence="2 3" key="1">
    <citation type="submission" date="2019-05" db="EMBL/GenBank/DDBJ databases">
        <title>Thiomicrorhabdus sediminis sp. nov, a novel sulfur-oxidizing bacterium isolated from coastal sediment.</title>
        <authorList>
            <person name="Liu X."/>
        </authorList>
    </citation>
    <scope>NUCLEOTIDE SEQUENCE [LARGE SCALE GENOMIC DNA]</scope>
    <source>
        <strain evidence="2 3">G1</strain>
    </source>
</reference>
<feature type="binding site" evidence="1">
    <location>
        <position position="188"/>
    </location>
    <ligand>
        <name>S-adenosyl-L-methionine</name>
        <dbReference type="ChEBI" id="CHEBI:59789"/>
    </ligand>
</feature>
<keyword evidence="3" id="KW-1185">Reference proteome</keyword>
<evidence type="ECO:0000256" key="1">
    <source>
        <dbReference type="HAMAP-Rule" id="MF_01523"/>
    </source>
</evidence>
<comment type="caution">
    <text evidence="1">Lacks conserved residue(s) required for the propagation of feature annotation.</text>
</comment>
<dbReference type="EC" id="2.1.1.242" evidence="1"/>
<dbReference type="EMBL" id="CP040602">
    <property type="protein sequence ID" value="QCU90650.1"/>
    <property type="molecule type" value="Genomic_DNA"/>
</dbReference>
<sequence length="310" mass="34520">MRSMSSAENTTLFIKANACTKAQQLKETLELKELPDDLLHDNLFWLDCITPKKTDLNCLAICSLQQGPVFIDFLAGKKAHRRQFGGGMGQPLVRAMGKIDNRLPRIVDATAGMGSDSFVLASLGFDVTLLERSPYVSALLADALQRALETAGLDSQTLAIFQRMHLHNTDSADFIANCPDKIEVVYMDPMYPEKKKKAAAKKEMQLLQHIIGPDMDSERLLNEALKKASYRVVVKRPKGAPVIANQFNIAPTSAVSSPNTRYDIYSIDALKQKLSICNKRQAIKSFNLACLHSRSIIVSINNLDKHPYWK</sequence>
<keyword evidence="1 2" id="KW-0489">Methyltransferase</keyword>
<name>A0A4P9K855_9GAMM</name>
<dbReference type="InterPro" id="IPR007536">
    <property type="entry name" value="16SrRNA_methylTrfase_J"/>
</dbReference>
<evidence type="ECO:0000313" key="3">
    <source>
        <dbReference type="Proteomes" id="UP000304864"/>
    </source>
</evidence>
<dbReference type="HAMAP" id="MF_01523">
    <property type="entry name" value="16SrRNA_methyltr_J"/>
    <property type="match status" value="1"/>
</dbReference>
<comment type="catalytic activity">
    <reaction evidence="1">
        <text>guanosine(1516) in 16S rRNA + S-adenosyl-L-methionine = N(2)-methylguanosine(1516) in 16S rRNA + S-adenosyl-L-homocysteine + H(+)</text>
        <dbReference type="Rhea" id="RHEA:43220"/>
        <dbReference type="Rhea" id="RHEA-COMP:10412"/>
        <dbReference type="Rhea" id="RHEA-COMP:10413"/>
        <dbReference type="ChEBI" id="CHEBI:15378"/>
        <dbReference type="ChEBI" id="CHEBI:57856"/>
        <dbReference type="ChEBI" id="CHEBI:59789"/>
        <dbReference type="ChEBI" id="CHEBI:74269"/>
        <dbReference type="ChEBI" id="CHEBI:74481"/>
        <dbReference type="EC" id="2.1.1.242"/>
    </reaction>
</comment>